<name>A0A3R7LMZ1_9RHOB</name>
<dbReference type="RefSeq" id="WP_106692891.1">
    <property type="nucleotide sequence ID" value="NZ_PXNQ02000015.1"/>
</dbReference>
<evidence type="ECO:0000313" key="1">
    <source>
        <dbReference type="EMBL" id="RNF32929.1"/>
    </source>
</evidence>
<evidence type="ECO:0000313" key="2">
    <source>
        <dbReference type="Proteomes" id="UP000238137"/>
    </source>
</evidence>
<organism evidence="1 2">
    <name type="scientific">Paracoccus methylarcula</name>
    <dbReference type="NCBI Taxonomy" id="72022"/>
    <lineage>
        <taxon>Bacteria</taxon>
        <taxon>Pseudomonadati</taxon>
        <taxon>Pseudomonadota</taxon>
        <taxon>Alphaproteobacteria</taxon>
        <taxon>Rhodobacterales</taxon>
        <taxon>Paracoccaceae</taxon>
        <taxon>Paracoccus</taxon>
    </lineage>
</organism>
<evidence type="ECO:0008006" key="3">
    <source>
        <dbReference type="Google" id="ProtNLM"/>
    </source>
</evidence>
<reference evidence="1" key="1">
    <citation type="submission" date="2018-05" db="EMBL/GenBank/DDBJ databases">
        <title>Reclassification of Methylarcula marina and Methylarcula terricola as Paracoccus methylarcula sp.nov., comb.nov. and Paracoccus terricola comb.nov.</title>
        <authorList>
            <person name="Shmareva M.N."/>
            <person name="Doronina N.V."/>
            <person name="Vasilenko O.V."/>
            <person name="Tarlachkov S.V."/>
            <person name="Trotsenko Y.A."/>
        </authorList>
    </citation>
    <scope>NUCLEOTIDE SEQUENCE [LARGE SCALE GENOMIC DNA]</scope>
    <source>
        <strain evidence="1">VKM B-2159</strain>
    </source>
</reference>
<accession>A0A3R7LMZ1</accession>
<dbReference type="AlphaFoldDB" id="A0A3R7LMZ1"/>
<keyword evidence="2" id="KW-1185">Reference proteome</keyword>
<dbReference type="Proteomes" id="UP000238137">
    <property type="component" value="Unassembled WGS sequence"/>
</dbReference>
<sequence length="71" mass="8090">MATFRHPVTGELLNRIEVRNTHLNEKQIETVRLLHQGGEDQHIIAAMLGINQGRINDVVGNPRDRRQGELI</sequence>
<proteinExistence type="predicted"/>
<dbReference type="OrthoDB" id="7779138at2"/>
<comment type="caution">
    <text evidence="1">The sequence shown here is derived from an EMBL/GenBank/DDBJ whole genome shotgun (WGS) entry which is preliminary data.</text>
</comment>
<gene>
    <name evidence="1" type="ORF">A7A09_019135</name>
</gene>
<protein>
    <recommendedName>
        <fullName evidence="3">Helix-turn-helix domain-containing protein</fullName>
    </recommendedName>
</protein>
<dbReference type="EMBL" id="PXNQ02000015">
    <property type="protein sequence ID" value="RNF32929.1"/>
    <property type="molecule type" value="Genomic_DNA"/>
</dbReference>